<evidence type="ECO:0000313" key="2">
    <source>
        <dbReference type="Proteomes" id="UP001185135"/>
    </source>
</evidence>
<evidence type="ECO:0000313" key="1">
    <source>
        <dbReference type="EMBL" id="WBR14856.1"/>
    </source>
</evidence>
<protein>
    <submittedName>
        <fullName evidence="1">Fascin-like domain-containing protein</fullName>
    </submittedName>
</protein>
<dbReference type="Proteomes" id="UP001185135">
    <property type="component" value="Segment"/>
</dbReference>
<sequence length="194" mass="20260">MARRPQRTVGAPAPPPADTAILGRAADPTGWPVSVDGALWVLTVGKGGLPPPPGSPQAVAGNGAPTSVAAVASNGAVLSNAKAYGRGGGGQFVVGRLTRWMPVRPCVSYMMDQYVPGAGGGITIEYKHALAPTPSPLCGAIANTVAFGHRVHRRRRSRLTHRFNRCRNWRPCMHAPYMSTTVVGAVYLDGVSSL</sequence>
<organism evidence="1 2">
    <name type="scientific">Pandoravirus kuranda</name>
    <dbReference type="NCBI Taxonomy" id="3019033"/>
    <lineage>
        <taxon>Viruses</taxon>
        <taxon>Pandoravirus</taxon>
    </lineage>
</organism>
<name>A0AA95ED72_9VIRU</name>
<dbReference type="EMBL" id="ON887157">
    <property type="protein sequence ID" value="WBR14856.1"/>
    <property type="molecule type" value="Genomic_DNA"/>
</dbReference>
<gene>
    <name evidence="1" type="ORF">pkur_cds_682</name>
</gene>
<reference evidence="1" key="1">
    <citation type="submission" date="2022-06" db="EMBL/GenBank/DDBJ databases">
        <authorList>
            <person name="Legendre M."/>
            <person name="Claverie J.-M."/>
            <person name="Alempic J.-M."/>
            <person name="Abergel C."/>
        </authorList>
    </citation>
    <scope>NUCLEOTIDE SEQUENCE</scope>
    <source>
        <strain evidence="1">Kuranda</strain>
    </source>
</reference>
<proteinExistence type="predicted"/>
<accession>A0AA95ED72</accession>